<dbReference type="CDD" id="cd19088">
    <property type="entry name" value="AKR_AKR13B1"/>
    <property type="match status" value="1"/>
</dbReference>
<dbReference type="InterPro" id="IPR036812">
    <property type="entry name" value="NAD(P)_OxRdtase_dom_sf"/>
</dbReference>
<name>A0ABV8LX42_9ACTN</name>
<dbReference type="Proteomes" id="UP001595816">
    <property type="component" value="Unassembled WGS sequence"/>
</dbReference>
<dbReference type="Pfam" id="PF00248">
    <property type="entry name" value="Aldo_ket_red"/>
    <property type="match status" value="1"/>
</dbReference>
<keyword evidence="1" id="KW-0560">Oxidoreductase</keyword>
<organism evidence="3 4">
    <name type="scientific">Hamadaea flava</name>
    <dbReference type="NCBI Taxonomy" id="1742688"/>
    <lineage>
        <taxon>Bacteria</taxon>
        <taxon>Bacillati</taxon>
        <taxon>Actinomycetota</taxon>
        <taxon>Actinomycetes</taxon>
        <taxon>Micromonosporales</taxon>
        <taxon>Micromonosporaceae</taxon>
        <taxon>Hamadaea</taxon>
    </lineage>
</organism>
<protein>
    <submittedName>
        <fullName evidence="3">Aldo/keto reductase</fullName>
    </submittedName>
</protein>
<evidence type="ECO:0000256" key="1">
    <source>
        <dbReference type="ARBA" id="ARBA00023002"/>
    </source>
</evidence>
<gene>
    <name evidence="3" type="ORF">ACFOZ4_30415</name>
</gene>
<dbReference type="InterPro" id="IPR050791">
    <property type="entry name" value="Aldo-Keto_reductase"/>
</dbReference>
<feature type="domain" description="NADP-dependent oxidoreductase" evidence="2">
    <location>
        <begin position="16"/>
        <end position="271"/>
    </location>
</feature>
<dbReference type="PANTHER" id="PTHR43625:SF40">
    <property type="entry name" value="ALDO-KETO REDUCTASE YAKC [NADP(+)]"/>
    <property type="match status" value="1"/>
</dbReference>
<keyword evidence="4" id="KW-1185">Reference proteome</keyword>
<evidence type="ECO:0000313" key="4">
    <source>
        <dbReference type="Proteomes" id="UP001595816"/>
    </source>
</evidence>
<sequence>MRNATITIAGYEVGRVGYGTMQLTGPKALGSPVDPEACKEVVRSAVAQGVRLIDTSAYYGPEIANRLLAEALSPYPDEVLIATKVGARRTPDGGFTADATPEAIRGAVHDNLRQLRIDRLSLVHARYMPDSTIPFEDTVGVLADLKDEGLVAHVGVSNVSLDLFERARTVTPIASVENEFRLGLDAGRDVLDAATQLGIPYLAFRPLGNGLLARLDSPLRALAQAAGVSPATIALAWILDQSPTTAVIPGSAVSEHQAANLAALSFELTGDLRTELARLDLS</sequence>
<dbReference type="Gene3D" id="3.20.20.100">
    <property type="entry name" value="NADP-dependent oxidoreductase domain"/>
    <property type="match status" value="1"/>
</dbReference>
<reference evidence="4" key="1">
    <citation type="journal article" date="2019" name="Int. J. Syst. Evol. Microbiol.">
        <title>The Global Catalogue of Microorganisms (GCM) 10K type strain sequencing project: providing services to taxonomists for standard genome sequencing and annotation.</title>
        <authorList>
            <consortium name="The Broad Institute Genomics Platform"/>
            <consortium name="The Broad Institute Genome Sequencing Center for Infectious Disease"/>
            <person name="Wu L."/>
            <person name="Ma J."/>
        </authorList>
    </citation>
    <scope>NUCLEOTIDE SEQUENCE [LARGE SCALE GENOMIC DNA]</scope>
    <source>
        <strain evidence="4">CGMCC 4.7289</strain>
    </source>
</reference>
<dbReference type="EMBL" id="JBHSAY010000019">
    <property type="protein sequence ID" value="MFC4134946.1"/>
    <property type="molecule type" value="Genomic_DNA"/>
</dbReference>
<dbReference type="PANTHER" id="PTHR43625">
    <property type="entry name" value="AFLATOXIN B1 ALDEHYDE REDUCTASE"/>
    <property type="match status" value="1"/>
</dbReference>
<dbReference type="SUPFAM" id="SSF51430">
    <property type="entry name" value="NAD(P)-linked oxidoreductase"/>
    <property type="match status" value="1"/>
</dbReference>
<comment type="caution">
    <text evidence="3">The sequence shown here is derived from an EMBL/GenBank/DDBJ whole genome shotgun (WGS) entry which is preliminary data.</text>
</comment>
<proteinExistence type="predicted"/>
<accession>A0ABV8LX42</accession>
<dbReference type="RefSeq" id="WP_253762437.1">
    <property type="nucleotide sequence ID" value="NZ_JAMZDZ010000001.1"/>
</dbReference>
<evidence type="ECO:0000259" key="2">
    <source>
        <dbReference type="Pfam" id="PF00248"/>
    </source>
</evidence>
<dbReference type="InterPro" id="IPR023210">
    <property type="entry name" value="NADP_OxRdtase_dom"/>
</dbReference>
<evidence type="ECO:0000313" key="3">
    <source>
        <dbReference type="EMBL" id="MFC4134946.1"/>
    </source>
</evidence>